<evidence type="ECO:0008006" key="3">
    <source>
        <dbReference type="Google" id="ProtNLM"/>
    </source>
</evidence>
<accession>A0A3P5XG90</accession>
<sequence length="93" mass="10527">MQAVKFKNLFLLSQVEKRALHVPLHQQKLLIQGANGFGKSVIMKSLYEALGATPNKIDARWKNANVSSCLEFEFRDATWFSVKAHGVFSLFDD</sequence>
<reference evidence="1 2" key="1">
    <citation type="submission" date="2018-11" db="EMBL/GenBank/DDBJ databases">
        <authorList>
            <person name="Criscuolo A."/>
        </authorList>
    </citation>
    <scope>NUCLEOTIDE SEQUENCE [LARGE SCALE GENOMIC DNA]</scope>
    <source>
        <strain evidence="1">ACIP111625</strain>
    </source>
</reference>
<dbReference type="InterPro" id="IPR027417">
    <property type="entry name" value="P-loop_NTPase"/>
</dbReference>
<organism evidence="1 2">
    <name type="scientific">Pseudogemmobacter humi</name>
    <dbReference type="NCBI Taxonomy" id="2483812"/>
    <lineage>
        <taxon>Bacteria</taxon>
        <taxon>Pseudomonadati</taxon>
        <taxon>Pseudomonadota</taxon>
        <taxon>Alphaproteobacteria</taxon>
        <taxon>Rhodobacterales</taxon>
        <taxon>Paracoccaceae</taxon>
        <taxon>Pseudogemmobacter</taxon>
    </lineage>
</organism>
<protein>
    <recommendedName>
        <fullName evidence="3">Rad50/SbcC-type AAA domain-containing protein</fullName>
    </recommendedName>
</protein>
<name>A0A3P5XG90_9RHOB</name>
<dbReference type="SUPFAM" id="SSF52540">
    <property type="entry name" value="P-loop containing nucleoside triphosphate hydrolases"/>
    <property type="match status" value="1"/>
</dbReference>
<dbReference type="AlphaFoldDB" id="A0A3P5XG90"/>
<proteinExistence type="predicted"/>
<dbReference type="Proteomes" id="UP000277498">
    <property type="component" value="Unassembled WGS sequence"/>
</dbReference>
<keyword evidence="2" id="KW-1185">Reference proteome</keyword>
<dbReference type="OrthoDB" id="8107482at2"/>
<dbReference type="EMBL" id="UXAW01000134">
    <property type="protein sequence ID" value="VDC33818.1"/>
    <property type="molecule type" value="Genomic_DNA"/>
</dbReference>
<evidence type="ECO:0000313" key="1">
    <source>
        <dbReference type="EMBL" id="VDC33818.1"/>
    </source>
</evidence>
<dbReference type="RefSeq" id="WP_124088718.1">
    <property type="nucleotide sequence ID" value="NZ_UXAW01000134.1"/>
</dbReference>
<evidence type="ECO:0000313" key="2">
    <source>
        <dbReference type="Proteomes" id="UP000277498"/>
    </source>
</evidence>
<gene>
    <name evidence="1" type="ORF">XINFAN_04047</name>
</gene>